<dbReference type="PANTHER" id="PTHR11328">
    <property type="entry name" value="MAJOR FACILITATOR SUPERFAMILY DOMAIN-CONTAINING PROTEIN"/>
    <property type="match status" value="1"/>
</dbReference>
<keyword evidence="5 9" id="KW-0812">Transmembrane</keyword>
<proteinExistence type="inferred from homology"/>
<dbReference type="AlphaFoldDB" id="A0A9P1FJ89"/>
<evidence type="ECO:0000256" key="9">
    <source>
        <dbReference type="SAM" id="Phobius"/>
    </source>
</evidence>
<dbReference type="Gene3D" id="1.20.1250.20">
    <property type="entry name" value="MFS general substrate transporter like domains"/>
    <property type="match status" value="2"/>
</dbReference>
<evidence type="ECO:0000313" key="11">
    <source>
        <dbReference type="EMBL" id="CAL1129955.1"/>
    </source>
</evidence>
<comment type="subcellular location">
    <subcellularLocation>
        <location evidence="1">Cell membrane</location>
        <topology evidence="1">Multi-pass membrane protein</topology>
    </subcellularLocation>
</comment>
<gene>
    <name evidence="10" type="ORF">C1SCF055_LOCUS4789</name>
</gene>
<dbReference type="EMBL" id="CAMXCT010000280">
    <property type="protein sequence ID" value="CAI3976580.1"/>
    <property type="molecule type" value="Genomic_DNA"/>
</dbReference>
<feature type="transmembrane region" description="Helical" evidence="9">
    <location>
        <begin position="185"/>
        <end position="207"/>
    </location>
</feature>
<keyword evidence="13" id="KW-1185">Reference proteome</keyword>
<sequence length="475" mass="51831">MEDSERLSLKTKLLLALGQSVEGIWVTVGGYYLNKFFLETCCIQPALVGLIQLGVGLFDAFNDTLIGALSDKTRTRWGRRRPWLLFGGPFLAIAYLAVWYRLPLDTPQEWKMLYYTTAFMSVSVGLTSVRVQITALLPELTRDYNERMNASGFTVVGVNVIGLAFAMIHAFIVGTAHHPSSFMQSAAVCSAAILIFSWTVFCGIKAVKDSKCSVGSTSFCYVTLMYLAGPTAVTLTQTNIALFCKYALMDESILMLLVPIVQGTALLMIPVWVFIANKTSKRHIYLIGGSLLAMSMAALNFVNSTEAAILLGILIGMPLAVPYLVPISMLPDVVEEDEERTGRRREGVLSGLFTTALKLSVTAGSVLTNLALEQASYVAPSSSCTDQGVFETAEAAQAASVVQVMRWLVGPIPACFVLLAMFAAWRFPITPTSHAERLERQAKAQSAEKVGESENPKAEKQVYSNWEHASTKVVL</sequence>
<evidence type="ECO:0000256" key="8">
    <source>
        <dbReference type="SAM" id="MobiDB-lite"/>
    </source>
</evidence>
<dbReference type="PANTHER" id="PTHR11328:SF24">
    <property type="entry name" value="MAJOR FACILITATOR SUPERFAMILY (MFS) PROFILE DOMAIN-CONTAINING PROTEIN"/>
    <property type="match status" value="1"/>
</dbReference>
<dbReference type="InterPro" id="IPR039672">
    <property type="entry name" value="MFS_2"/>
</dbReference>
<name>A0A9P1FJ89_9DINO</name>
<feature type="transmembrane region" description="Helical" evidence="9">
    <location>
        <begin position="308"/>
        <end position="327"/>
    </location>
</feature>
<accession>A0A9P1FJ89</accession>
<keyword evidence="3" id="KW-0813">Transport</keyword>
<dbReference type="GO" id="GO:0008643">
    <property type="term" value="P:carbohydrate transport"/>
    <property type="evidence" value="ECO:0007669"/>
    <property type="project" value="InterPro"/>
</dbReference>
<feature type="transmembrane region" description="Helical" evidence="9">
    <location>
        <begin position="348"/>
        <end position="372"/>
    </location>
</feature>
<dbReference type="InterPro" id="IPR018043">
    <property type="entry name" value="Na/Gal_symport_CS"/>
</dbReference>
<feature type="transmembrane region" description="Helical" evidence="9">
    <location>
        <begin position="283"/>
        <end position="302"/>
    </location>
</feature>
<dbReference type="GO" id="GO:0006814">
    <property type="term" value="P:sodium ion transport"/>
    <property type="evidence" value="ECO:0007669"/>
    <property type="project" value="InterPro"/>
</dbReference>
<evidence type="ECO:0000256" key="3">
    <source>
        <dbReference type="ARBA" id="ARBA00022448"/>
    </source>
</evidence>
<evidence type="ECO:0000313" key="12">
    <source>
        <dbReference type="EMBL" id="CAL4763892.1"/>
    </source>
</evidence>
<evidence type="ECO:0000313" key="10">
    <source>
        <dbReference type="EMBL" id="CAI3976580.1"/>
    </source>
</evidence>
<feature type="transmembrane region" description="Helical" evidence="9">
    <location>
        <begin position="219"/>
        <end position="241"/>
    </location>
</feature>
<dbReference type="OrthoDB" id="197206at2759"/>
<feature type="transmembrane region" description="Helical" evidence="9">
    <location>
        <begin position="83"/>
        <end position="100"/>
    </location>
</feature>
<evidence type="ECO:0000256" key="4">
    <source>
        <dbReference type="ARBA" id="ARBA00022475"/>
    </source>
</evidence>
<evidence type="ECO:0000256" key="7">
    <source>
        <dbReference type="ARBA" id="ARBA00023136"/>
    </source>
</evidence>
<dbReference type="GO" id="GO:0015293">
    <property type="term" value="F:symporter activity"/>
    <property type="evidence" value="ECO:0007669"/>
    <property type="project" value="InterPro"/>
</dbReference>
<evidence type="ECO:0000313" key="13">
    <source>
        <dbReference type="Proteomes" id="UP001152797"/>
    </source>
</evidence>
<dbReference type="Proteomes" id="UP001152797">
    <property type="component" value="Unassembled WGS sequence"/>
</dbReference>
<feature type="transmembrane region" description="Helical" evidence="9">
    <location>
        <begin position="152"/>
        <end position="173"/>
    </location>
</feature>
<dbReference type="EMBL" id="CAMXCT020000280">
    <property type="protein sequence ID" value="CAL1129955.1"/>
    <property type="molecule type" value="Genomic_DNA"/>
</dbReference>
<keyword evidence="4" id="KW-1003">Cell membrane</keyword>
<organism evidence="10">
    <name type="scientific">Cladocopium goreaui</name>
    <dbReference type="NCBI Taxonomy" id="2562237"/>
    <lineage>
        <taxon>Eukaryota</taxon>
        <taxon>Sar</taxon>
        <taxon>Alveolata</taxon>
        <taxon>Dinophyceae</taxon>
        <taxon>Suessiales</taxon>
        <taxon>Symbiodiniaceae</taxon>
        <taxon>Cladocopium</taxon>
    </lineage>
</organism>
<feature type="transmembrane region" description="Helical" evidence="9">
    <location>
        <begin position="407"/>
        <end position="427"/>
    </location>
</feature>
<feature type="transmembrane region" description="Helical" evidence="9">
    <location>
        <begin position="12"/>
        <end position="33"/>
    </location>
</feature>
<comment type="caution">
    <text evidence="10">The sequence shown here is derived from an EMBL/GenBank/DDBJ whole genome shotgun (WGS) entry which is preliminary data.</text>
</comment>
<evidence type="ECO:0000256" key="5">
    <source>
        <dbReference type="ARBA" id="ARBA00022692"/>
    </source>
</evidence>
<evidence type="ECO:0000256" key="1">
    <source>
        <dbReference type="ARBA" id="ARBA00004651"/>
    </source>
</evidence>
<dbReference type="GO" id="GO:0005886">
    <property type="term" value="C:plasma membrane"/>
    <property type="evidence" value="ECO:0007669"/>
    <property type="project" value="UniProtKB-SubCell"/>
</dbReference>
<protein>
    <submittedName>
        <fullName evidence="12">Major facilitator superfamily domain-containing protein 2A-B</fullName>
    </submittedName>
</protein>
<comment type="similarity">
    <text evidence="2">Belongs to the major facilitator superfamily.</text>
</comment>
<evidence type="ECO:0000256" key="6">
    <source>
        <dbReference type="ARBA" id="ARBA00022989"/>
    </source>
</evidence>
<feature type="transmembrane region" description="Helical" evidence="9">
    <location>
        <begin position="112"/>
        <end position="131"/>
    </location>
</feature>
<dbReference type="Pfam" id="PF13347">
    <property type="entry name" value="MFS_2"/>
    <property type="match status" value="1"/>
</dbReference>
<dbReference type="SUPFAM" id="SSF103473">
    <property type="entry name" value="MFS general substrate transporter"/>
    <property type="match status" value="1"/>
</dbReference>
<dbReference type="EMBL" id="CAMXCT030000280">
    <property type="protein sequence ID" value="CAL4763892.1"/>
    <property type="molecule type" value="Genomic_DNA"/>
</dbReference>
<feature type="compositionally biased region" description="Basic and acidic residues" evidence="8">
    <location>
        <begin position="449"/>
        <end position="460"/>
    </location>
</feature>
<feature type="region of interest" description="Disordered" evidence="8">
    <location>
        <begin position="441"/>
        <end position="462"/>
    </location>
</feature>
<feature type="transmembrane region" description="Helical" evidence="9">
    <location>
        <begin position="45"/>
        <end position="62"/>
    </location>
</feature>
<dbReference type="PROSITE" id="PS00872">
    <property type="entry name" value="NA_GALACTOSIDE_SYMP"/>
    <property type="match status" value="1"/>
</dbReference>
<keyword evidence="7 9" id="KW-0472">Membrane</keyword>
<keyword evidence="6 9" id="KW-1133">Transmembrane helix</keyword>
<dbReference type="InterPro" id="IPR036259">
    <property type="entry name" value="MFS_trans_sf"/>
</dbReference>
<feature type="transmembrane region" description="Helical" evidence="9">
    <location>
        <begin position="253"/>
        <end position="276"/>
    </location>
</feature>
<reference evidence="11" key="2">
    <citation type="submission" date="2024-04" db="EMBL/GenBank/DDBJ databases">
        <authorList>
            <person name="Chen Y."/>
            <person name="Shah S."/>
            <person name="Dougan E. K."/>
            <person name="Thang M."/>
            <person name="Chan C."/>
        </authorList>
    </citation>
    <scope>NUCLEOTIDE SEQUENCE [LARGE SCALE GENOMIC DNA]</scope>
</reference>
<evidence type="ECO:0000256" key="2">
    <source>
        <dbReference type="ARBA" id="ARBA00008335"/>
    </source>
</evidence>
<reference evidence="10" key="1">
    <citation type="submission" date="2022-10" db="EMBL/GenBank/DDBJ databases">
        <authorList>
            <person name="Chen Y."/>
            <person name="Dougan E. K."/>
            <person name="Chan C."/>
            <person name="Rhodes N."/>
            <person name="Thang M."/>
        </authorList>
    </citation>
    <scope>NUCLEOTIDE SEQUENCE</scope>
</reference>